<keyword evidence="12" id="KW-1185">Reference proteome</keyword>
<feature type="domain" description="TGF-beta family profile" evidence="10">
    <location>
        <begin position="402"/>
        <end position="527"/>
    </location>
</feature>
<evidence type="ECO:0000256" key="3">
    <source>
        <dbReference type="ARBA" id="ARBA00022525"/>
    </source>
</evidence>
<proteinExistence type="inferred from homology"/>
<dbReference type="GO" id="GO:0005615">
    <property type="term" value="C:extracellular space"/>
    <property type="evidence" value="ECO:0007669"/>
    <property type="project" value="TreeGrafter"/>
</dbReference>
<comment type="caution">
    <text evidence="11">The sequence shown here is derived from an EMBL/GenBank/DDBJ whole genome shotgun (WGS) entry which is preliminary data.</text>
</comment>
<feature type="compositionally biased region" description="Acidic residues" evidence="9">
    <location>
        <begin position="9"/>
        <end position="20"/>
    </location>
</feature>
<feature type="compositionally biased region" description="Basic residues" evidence="9">
    <location>
        <begin position="400"/>
        <end position="423"/>
    </location>
</feature>
<evidence type="ECO:0000313" key="12">
    <source>
        <dbReference type="Proteomes" id="UP000094527"/>
    </source>
</evidence>
<dbReference type="PROSITE" id="PS51362">
    <property type="entry name" value="TGF_BETA_2"/>
    <property type="match status" value="1"/>
</dbReference>
<dbReference type="PRINTS" id="PR00669">
    <property type="entry name" value="INHIBINA"/>
</dbReference>
<dbReference type="AlphaFoldDB" id="A0A1D2M9Q8"/>
<dbReference type="InterPro" id="IPR029034">
    <property type="entry name" value="Cystine-knot_cytokine"/>
</dbReference>
<evidence type="ECO:0000256" key="7">
    <source>
        <dbReference type="ARBA" id="ARBA00023180"/>
    </source>
</evidence>
<dbReference type="OMA" id="VMRWIAH"/>
<dbReference type="InterPro" id="IPR015615">
    <property type="entry name" value="TGF-beta-rel"/>
</dbReference>
<evidence type="ECO:0000256" key="2">
    <source>
        <dbReference type="ARBA" id="ARBA00006656"/>
    </source>
</evidence>
<comment type="subcellular location">
    <subcellularLocation>
        <location evidence="1">Secreted</location>
    </subcellularLocation>
</comment>
<dbReference type="Pfam" id="PF00019">
    <property type="entry name" value="TGF_beta"/>
    <property type="match status" value="1"/>
</dbReference>
<evidence type="ECO:0000256" key="5">
    <source>
        <dbReference type="ARBA" id="ARBA00023030"/>
    </source>
</evidence>
<organism evidence="11 12">
    <name type="scientific">Orchesella cincta</name>
    <name type="common">Springtail</name>
    <name type="synonym">Podura cincta</name>
    <dbReference type="NCBI Taxonomy" id="48709"/>
    <lineage>
        <taxon>Eukaryota</taxon>
        <taxon>Metazoa</taxon>
        <taxon>Ecdysozoa</taxon>
        <taxon>Arthropoda</taxon>
        <taxon>Hexapoda</taxon>
        <taxon>Collembola</taxon>
        <taxon>Entomobryomorpha</taxon>
        <taxon>Entomobryoidea</taxon>
        <taxon>Orchesellidae</taxon>
        <taxon>Orchesellinae</taxon>
        <taxon>Orchesella</taxon>
    </lineage>
</organism>
<dbReference type="Gene3D" id="2.60.120.970">
    <property type="match status" value="1"/>
</dbReference>
<accession>A0A1D2M9Q8</accession>
<dbReference type="GO" id="GO:0005125">
    <property type="term" value="F:cytokine activity"/>
    <property type="evidence" value="ECO:0007669"/>
    <property type="project" value="TreeGrafter"/>
</dbReference>
<evidence type="ECO:0000256" key="9">
    <source>
        <dbReference type="SAM" id="MobiDB-lite"/>
    </source>
</evidence>
<dbReference type="SUPFAM" id="SSF57501">
    <property type="entry name" value="Cystine-knot cytokines"/>
    <property type="match status" value="1"/>
</dbReference>
<feature type="region of interest" description="Disordered" evidence="9">
    <location>
        <begin position="396"/>
        <end position="423"/>
    </location>
</feature>
<reference evidence="11 12" key="1">
    <citation type="journal article" date="2016" name="Genome Biol. Evol.">
        <title>Gene Family Evolution Reflects Adaptation to Soil Environmental Stressors in the Genome of the Collembolan Orchesella cincta.</title>
        <authorList>
            <person name="Faddeeva-Vakhrusheva A."/>
            <person name="Derks M.F."/>
            <person name="Anvar S.Y."/>
            <person name="Agamennone V."/>
            <person name="Suring W."/>
            <person name="Smit S."/>
            <person name="van Straalen N.M."/>
            <person name="Roelofs D."/>
        </authorList>
    </citation>
    <scope>NUCLEOTIDE SEQUENCE [LARGE SCALE GENOMIC DNA]</scope>
    <source>
        <tissue evidence="11">Mixed pool</tissue>
    </source>
</reference>
<keyword evidence="5 8" id="KW-0339">Growth factor</keyword>
<protein>
    <submittedName>
        <fullName evidence="11">Bone morphogenetic protein 2-A</fullName>
    </submittedName>
</protein>
<sequence>MSYAGSSEQEGENYSEEEEDASHHIEISRTVEPQMLKRLESQFLKLFGMAKRPQRAQKKQIKIPKYLLDLYQKQTGNELPTSNLNLPGRHTRTANTVRTFYHQPGNPKQPSYSWRGRENHVKFNMDSIPEAEKVTGAELRIPFTITVAADNSVIVNSEPLRESSDSDANNNEGVDGGQVHHQSHHEEQQSQLKAVRILLHDIVKPATNPKSKKPKETHLLEPITYAIDSKTVVLSRRRNGTSTFWLTFDVFPAVARWMSNPKKNHGLVLEILGVTNEGHIVPQETVVQRHNLRVKRDVDEKSTSGVDVVVVAVAAALTVLPLSHHRRRLQDHHQKVHRIPRRQQLRLRWCPRRRQRKWVASDGFIKSNEKKKAVDTSSSIVLFTYSDDGQNVKTRDAKTLSRHYRSAQNQKRRKNHRNKNRKRNLCQRHPMFVDFQDVGWNDWIVAPPGYAAHYCSGECPFPMAEHLNATNHAVIQALVHSMNPALVPPPCCVPTKYSSLSLLYTDSSDKIVLKNYNEMVVDSCGCS</sequence>
<dbReference type="InterPro" id="IPR001839">
    <property type="entry name" value="TGF-b_C"/>
</dbReference>
<dbReference type="GO" id="GO:0008083">
    <property type="term" value="F:growth factor activity"/>
    <property type="evidence" value="ECO:0007669"/>
    <property type="project" value="UniProtKB-KW"/>
</dbReference>
<dbReference type="SMART" id="SM00204">
    <property type="entry name" value="TGFB"/>
    <property type="match status" value="1"/>
</dbReference>
<evidence type="ECO:0000313" key="11">
    <source>
        <dbReference type="EMBL" id="ODM89715.1"/>
    </source>
</evidence>
<dbReference type="InterPro" id="IPR001111">
    <property type="entry name" value="TGF-b_propeptide"/>
</dbReference>
<dbReference type="PROSITE" id="PS00250">
    <property type="entry name" value="TGF_BETA_1"/>
    <property type="match status" value="1"/>
</dbReference>
<keyword evidence="3" id="KW-0964">Secreted</keyword>
<dbReference type="STRING" id="48709.A0A1D2M9Q8"/>
<feature type="region of interest" description="Disordered" evidence="9">
    <location>
        <begin position="159"/>
        <end position="190"/>
    </location>
</feature>
<feature type="region of interest" description="Disordered" evidence="9">
    <location>
        <begin position="1"/>
        <end position="29"/>
    </location>
</feature>
<dbReference type="Gene3D" id="2.10.90.10">
    <property type="entry name" value="Cystine-knot cytokines"/>
    <property type="match status" value="1"/>
</dbReference>
<dbReference type="OrthoDB" id="5987191at2759"/>
<keyword evidence="7" id="KW-0325">Glycoprotein</keyword>
<dbReference type="CDD" id="cd13761">
    <property type="entry name" value="TGF_beta_BMP5_like"/>
    <property type="match status" value="1"/>
</dbReference>
<evidence type="ECO:0000256" key="4">
    <source>
        <dbReference type="ARBA" id="ARBA00022729"/>
    </source>
</evidence>
<name>A0A1D2M9Q8_ORCCI</name>
<evidence type="ECO:0000256" key="8">
    <source>
        <dbReference type="RuleBase" id="RU000354"/>
    </source>
</evidence>
<dbReference type="EMBL" id="LJIJ01002428">
    <property type="protein sequence ID" value="ODM89715.1"/>
    <property type="molecule type" value="Genomic_DNA"/>
</dbReference>
<keyword evidence="6" id="KW-1015">Disulfide bond</keyword>
<evidence type="ECO:0000256" key="6">
    <source>
        <dbReference type="ARBA" id="ARBA00023157"/>
    </source>
</evidence>
<evidence type="ECO:0000256" key="1">
    <source>
        <dbReference type="ARBA" id="ARBA00004613"/>
    </source>
</evidence>
<dbReference type="FunFam" id="2.10.90.10:FF:000001">
    <property type="entry name" value="Bone morphogenetic protein 4"/>
    <property type="match status" value="1"/>
</dbReference>
<dbReference type="Pfam" id="PF00688">
    <property type="entry name" value="TGFb_propeptide"/>
    <property type="match status" value="1"/>
</dbReference>
<dbReference type="InterPro" id="IPR017948">
    <property type="entry name" value="TGFb_CS"/>
</dbReference>
<dbReference type="PANTHER" id="PTHR11848:SF263">
    <property type="entry name" value="PROTEIN DECAPENTAPLEGIC"/>
    <property type="match status" value="1"/>
</dbReference>
<keyword evidence="4" id="KW-0732">Signal</keyword>
<evidence type="ECO:0000259" key="10">
    <source>
        <dbReference type="PROSITE" id="PS51362"/>
    </source>
</evidence>
<gene>
    <name evidence="11" type="ORF">Ocin01_16967</name>
</gene>
<dbReference type="Proteomes" id="UP000094527">
    <property type="component" value="Unassembled WGS sequence"/>
</dbReference>
<comment type="similarity">
    <text evidence="2 8">Belongs to the TGF-beta family.</text>
</comment>
<dbReference type="PANTHER" id="PTHR11848">
    <property type="entry name" value="TGF-BETA FAMILY"/>
    <property type="match status" value="1"/>
</dbReference>